<name>A0A7G8BCA7_9BACT</name>
<dbReference type="KEGG" id="adin:H7849_13330"/>
<gene>
    <name evidence="1" type="ORF">H7849_13330</name>
</gene>
<keyword evidence="2" id="KW-1185">Reference proteome</keyword>
<accession>A0A7G8BCA7</accession>
<organism evidence="1 2">
    <name type="scientific">Alloacidobacterium dinghuense</name>
    <dbReference type="NCBI Taxonomy" id="2763107"/>
    <lineage>
        <taxon>Bacteria</taxon>
        <taxon>Pseudomonadati</taxon>
        <taxon>Acidobacteriota</taxon>
        <taxon>Terriglobia</taxon>
        <taxon>Terriglobales</taxon>
        <taxon>Acidobacteriaceae</taxon>
        <taxon>Alloacidobacterium</taxon>
    </lineage>
</organism>
<reference evidence="1 2" key="1">
    <citation type="submission" date="2020-08" db="EMBL/GenBank/DDBJ databases">
        <title>Edaphobacter telluris sp. nov. and Acidobacterium dinghuensis sp. nov., two acidobacteria isolated from forest soil.</title>
        <authorList>
            <person name="Fu J."/>
            <person name="Qiu L."/>
        </authorList>
    </citation>
    <scope>NUCLEOTIDE SEQUENCE [LARGE SCALE GENOMIC DNA]</scope>
    <source>
        <strain evidence="1">4Y35</strain>
    </source>
</reference>
<sequence>MWKIQTISESQAAVTFSSAAGSASSRVDGLRALLDAETRKITFDMKGGFELANCPPYIEAGIAKARASRSRNKPSIRNK</sequence>
<dbReference type="Proteomes" id="UP000515312">
    <property type="component" value="Chromosome"/>
</dbReference>
<protein>
    <submittedName>
        <fullName evidence="1">Uncharacterized protein</fullName>
    </submittedName>
</protein>
<dbReference type="RefSeq" id="WP_186739854.1">
    <property type="nucleotide sequence ID" value="NZ_CP060394.1"/>
</dbReference>
<dbReference type="AlphaFoldDB" id="A0A7G8BCA7"/>
<evidence type="ECO:0000313" key="1">
    <source>
        <dbReference type="EMBL" id="QNI30177.1"/>
    </source>
</evidence>
<dbReference type="EMBL" id="CP060394">
    <property type="protein sequence ID" value="QNI30177.1"/>
    <property type="molecule type" value="Genomic_DNA"/>
</dbReference>
<proteinExistence type="predicted"/>
<evidence type="ECO:0000313" key="2">
    <source>
        <dbReference type="Proteomes" id="UP000515312"/>
    </source>
</evidence>